<feature type="domain" description="Tyrosine-protein kinase G-rich" evidence="8">
    <location>
        <begin position="265"/>
        <end position="336"/>
    </location>
</feature>
<evidence type="ECO:0000259" key="7">
    <source>
        <dbReference type="Pfam" id="PF02706"/>
    </source>
</evidence>
<dbReference type="InterPro" id="IPR003856">
    <property type="entry name" value="LPS_length_determ_N"/>
</dbReference>
<dbReference type="Proteomes" id="UP000050454">
    <property type="component" value="Unassembled WGS sequence"/>
</dbReference>
<evidence type="ECO:0000256" key="3">
    <source>
        <dbReference type="ARBA" id="ARBA00022692"/>
    </source>
</evidence>
<keyword evidence="10" id="KW-1185">Reference proteome</keyword>
<evidence type="ECO:0000256" key="1">
    <source>
        <dbReference type="ARBA" id="ARBA00004651"/>
    </source>
</evidence>
<feature type="transmembrane region" description="Helical" evidence="6">
    <location>
        <begin position="316"/>
        <end position="337"/>
    </location>
</feature>
<dbReference type="PANTHER" id="PTHR32309:SF13">
    <property type="entry name" value="FERRIC ENTEROBACTIN TRANSPORT PROTEIN FEPE"/>
    <property type="match status" value="1"/>
</dbReference>
<comment type="caution">
    <text evidence="9">The sequence shown here is derived from an EMBL/GenBank/DDBJ whole genome shotgun (WGS) entry which is preliminary data.</text>
</comment>
<dbReference type="InterPro" id="IPR050445">
    <property type="entry name" value="Bact_polysacc_biosynth/exp"/>
</dbReference>
<dbReference type="GO" id="GO:0005886">
    <property type="term" value="C:plasma membrane"/>
    <property type="evidence" value="ECO:0007669"/>
    <property type="project" value="UniProtKB-SubCell"/>
</dbReference>
<evidence type="ECO:0000256" key="4">
    <source>
        <dbReference type="ARBA" id="ARBA00022989"/>
    </source>
</evidence>
<protein>
    <recommendedName>
        <fullName evidence="11">Lipopolysaccharide biosynthesis protein</fullName>
    </recommendedName>
</protein>
<evidence type="ECO:0000256" key="6">
    <source>
        <dbReference type="SAM" id="Phobius"/>
    </source>
</evidence>
<accession>A0A0P7C978</accession>
<dbReference type="STRING" id="1605367.AFM12_07975"/>
<evidence type="ECO:0000256" key="5">
    <source>
        <dbReference type="ARBA" id="ARBA00023136"/>
    </source>
</evidence>
<evidence type="ECO:0000313" key="10">
    <source>
        <dbReference type="Proteomes" id="UP000050454"/>
    </source>
</evidence>
<keyword evidence="5 6" id="KW-0472">Membrane</keyword>
<dbReference type="Pfam" id="PF13807">
    <property type="entry name" value="GNVR"/>
    <property type="match status" value="1"/>
</dbReference>
<dbReference type="Pfam" id="PF02706">
    <property type="entry name" value="Wzz"/>
    <property type="match status" value="1"/>
</dbReference>
<dbReference type="InterPro" id="IPR032807">
    <property type="entry name" value="GNVR"/>
</dbReference>
<evidence type="ECO:0000259" key="8">
    <source>
        <dbReference type="Pfam" id="PF13807"/>
    </source>
</evidence>
<sequence>MDREREEDVITINFKALLKVLWKEKWLILSITTLFVIGGALYAFTAREEFVSEGKILPEVSGGAGSSLGGLANLVGIGGFELGLKNNTDAIRPDLYPDLINSTPFFLELMKQNVLSKSGDTLQFEDFYHLTIEEGKELEDEKLKTFTGKPKGVIVMNRLTEDRLQDLRERIKGSIDKKSGVIGFRVKMPDPVVAAEVAKYAMTYLTQYVSEYRTEKNKQEVDFLGGKVAAARGEFYNDQTRKASYADQFSAPSIRLKAADVQRERLESEYKLSSNVYNELLKKYEEAKIKLQQATPVFQVLEPPVVPNKKSEPNKAVILISTTFIGVLISTVIAILWKKNYQAILN</sequence>
<dbReference type="AlphaFoldDB" id="A0A0P7C978"/>
<dbReference type="GO" id="GO:0004713">
    <property type="term" value="F:protein tyrosine kinase activity"/>
    <property type="evidence" value="ECO:0007669"/>
    <property type="project" value="TreeGrafter"/>
</dbReference>
<proteinExistence type="predicted"/>
<gene>
    <name evidence="9" type="ORF">AFM12_07975</name>
</gene>
<name>A0A0P7C978_9BACT</name>
<dbReference type="PATRIC" id="fig|1605367.3.peg.2976"/>
<dbReference type="PANTHER" id="PTHR32309">
    <property type="entry name" value="TYROSINE-PROTEIN KINASE"/>
    <property type="match status" value="1"/>
</dbReference>
<keyword evidence="3 6" id="KW-0812">Transmembrane</keyword>
<organism evidence="9 10">
    <name type="scientific">Jiulongibacter sediminis</name>
    <dbReference type="NCBI Taxonomy" id="1605367"/>
    <lineage>
        <taxon>Bacteria</taxon>
        <taxon>Pseudomonadati</taxon>
        <taxon>Bacteroidota</taxon>
        <taxon>Cytophagia</taxon>
        <taxon>Cytophagales</taxon>
        <taxon>Leadbetterellaceae</taxon>
        <taxon>Jiulongibacter</taxon>
    </lineage>
</organism>
<reference evidence="9 10" key="1">
    <citation type="submission" date="2015-07" db="EMBL/GenBank/DDBJ databases">
        <title>The draft genome sequence of Leadbetterella sp. JN14-9.</title>
        <authorList>
            <person name="Liu Y."/>
            <person name="Du J."/>
            <person name="Shao Z."/>
        </authorList>
    </citation>
    <scope>NUCLEOTIDE SEQUENCE [LARGE SCALE GENOMIC DNA]</scope>
    <source>
        <strain evidence="9 10">JN14-9</strain>
    </source>
</reference>
<dbReference type="EMBL" id="LGTQ01000006">
    <property type="protein sequence ID" value="KPM49025.1"/>
    <property type="molecule type" value="Genomic_DNA"/>
</dbReference>
<keyword evidence="4 6" id="KW-1133">Transmembrane helix</keyword>
<keyword evidence="2" id="KW-1003">Cell membrane</keyword>
<evidence type="ECO:0000256" key="2">
    <source>
        <dbReference type="ARBA" id="ARBA00022475"/>
    </source>
</evidence>
<feature type="transmembrane region" description="Helical" evidence="6">
    <location>
        <begin position="26"/>
        <end position="45"/>
    </location>
</feature>
<evidence type="ECO:0008006" key="11">
    <source>
        <dbReference type="Google" id="ProtNLM"/>
    </source>
</evidence>
<evidence type="ECO:0000313" key="9">
    <source>
        <dbReference type="EMBL" id="KPM49025.1"/>
    </source>
</evidence>
<feature type="domain" description="Polysaccharide chain length determinant N-terminal" evidence="7">
    <location>
        <begin position="11"/>
        <end position="68"/>
    </location>
</feature>
<comment type="subcellular location">
    <subcellularLocation>
        <location evidence="1">Cell membrane</location>
        <topology evidence="1">Multi-pass membrane protein</topology>
    </subcellularLocation>
</comment>